<comment type="caution">
    <text evidence="1">The sequence shown here is derived from an EMBL/GenBank/DDBJ whole genome shotgun (WGS) entry which is preliminary data.</text>
</comment>
<gene>
    <name evidence="1" type="ORF">Moror_10055</name>
</gene>
<dbReference type="Proteomes" id="UP000017559">
    <property type="component" value="Unassembled WGS sequence"/>
</dbReference>
<dbReference type="EMBL" id="AWSO01001051">
    <property type="protein sequence ID" value="ESK85550.1"/>
    <property type="molecule type" value="Genomic_DNA"/>
</dbReference>
<dbReference type="Gene3D" id="3.80.10.10">
    <property type="entry name" value="Ribonuclease Inhibitor"/>
    <property type="match status" value="1"/>
</dbReference>
<dbReference type="HOGENOM" id="CLU_733812_0_0_1"/>
<evidence type="ECO:0000313" key="2">
    <source>
        <dbReference type="Proteomes" id="UP000017559"/>
    </source>
</evidence>
<sequence>MPLELLHAVFADVRASSQRDLAVCTTVCRQWHPAAQYRLYQDIDIADTEEPTTRVVQLAQTLSTSFLTHSICNLSLRGGSLGGSNKIHLPSLSNLRRLTIRDMLPEDLSPLAASVSACSTLEYLYAKGTHPIFVVEDRLVAFISSLSWLPSLKQLYFYMPIHELDASLNSLEISDLHLPSIRTCKRPRLLSLDLRPESPPACTQEFPYFLDWMTDPHYPFDLSCLESLGLKNQKDVEHVPAHIRIRLRELTVSSIFDSDATQDSLSFPLLQHLQLDIPPKVHIDLLFKLDPPSLERVTLFCNRSVADSIYPSLRPLNVQAWKALDERLIQMREVSLKKVYIMQSGDIDSNLPGKLRRMLPRSAVRGLLYFSRGDTQL</sequence>
<proteinExistence type="predicted"/>
<dbReference type="KEGG" id="mrr:Moror_10055"/>
<dbReference type="OrthoDB" id="2788229at2759"/>
<reference evidence="1 2" key="1">
    <citation type="journal article" date="2014" name="BMC Genomics">
        <title>Genome and secretome analysis of the hemibiotrophic fungal pathogen, Moniliophthora roreri, which causes frosty pod rot disease of cacao: mechanisms of the biotrophic and necrotrophic phases.</title>
        <authorList>
            <person name="Meinhardt L.W."/>
            <person name="Costa G.G.L."/>
            <person name="Thomazella D.P.T."/>
            <person name="Teixeira P.J.P.L."/>
            <person name="Carazzolle M.F."/>
            <person name="Schuster S.C."/>
            <person name="Carlson J.E."/>
            <person name="Guiltinan M.J."/>
            <person name="Mieczkowski P."/>
            <person name="Farmer A."/>
            <person name="Ramaraj T."/>
            <person name="Crozier J."/>
            <person name="Davis R.E."/>
            <person name="Shao J."/>
            <person name="Melnick R.L."/>
            <person name="Pereira G.A.G."/>
            <person name="Bailey B.A."/>
        </authorList>
    </citation>
    <scope>NUCLEOTIDE SEQUENCE [LARGE SCALE GENOMIC DNA]</scope>
    <source>
        <strain evidence="1 2">MCA 2997</strain>
    </source>
</reference>
<organism evidence="1 2">
    <name type="scientific">Moniliophthora roreri (strain MCA 2997)</name>
    <name type="common">Cocoa frosty pod rot fungus</name>
    <name type="synonym">Crinipellis roreri</name>
    <dbReference type="NCBI Taxonomy" id="1381753"/>
    <lineage>
        <taxon>Eukaryota</taxon>
        <taxon>Fungi</taxon>
        <taxon>Dikarya</taxon>
        <taxon>Basidiomycota</taxon>
        <taxon>Agaricomycotina</taxon>
        <taxon>Agaricomycetes</taxon>
        <taxon>Agaricomycetidae</taxon>
        <taxon>Agaricales</taxon>
        <taxon>Marasmiineae</taxon>
        <taxon>Marasmiaceae</taxon>
        <taxon>Moniliophthora</taxon>
    </lineage>
</organism>
<protein>
    <submittedName>
        <fullName evidence="1">Uncharacterized protein</fullName>
    </submittedName>
</protein>
<keyword evidence="2" id="KW-1185">Reference proteome</keyword>
<dbReference type="SUPFAM" id="SSF52047">
    <property type="entry name" value="RNI-like"/>
    <property type="match status" value="1"/>
</dbReference>
<dbReference type="InterPro" id="IPR032675">
    <property type="entry name" value="LRR_dom_sf"/>
</dbReference>
<dbReference type="AlphaFoldDB" id="V2WZD0"/>
<accession>V2WZD0</accession>
<name>V2WZD0_MONRO</name>
<evidence type="ECO:0000313" key="1">
    <source>
        <dbReference type="EMBL" id="ESK85550.1"/>
    </source>
</evidence>